<keyword evidence="11" id="KW-0413">Isomerase</keyword>
<keyword evidence="6" id="KW-0378">Hydrolase</keyword>
<dbReference type="AlphaFoldDB" id="A0AAD3HBI9"/>
<evidence type="ECO:0000256" key="4">
    <source>
        <dbReference type="ARBA" id="ARBA00022723"/>
    </source>
</evidence>
<evidence type="ECO:0000259" key="14">
    <source>
        <dbReference type="PROSITE" id="PS51193"/>
    </source>
</evidence>
<dbReference type="GO" id="GO:0005524">
    <property type="term" value="F:ATP binding"/>
    <property type="evidence" value="ECO:0007669"/>
    <property type="project" value="UniProtKB-KW"/>
</dbReference>
<evidence type="ECO:0000256" key="11">
    <source>
        <dbReference type="ARBA" id="ARBA00023235"/>
    </source>
</evidence>
<dbReference type="GO" id="GO:0006974">
    <property type="term" value="P:DNA damage response"/>
    <property type="evidence" value="ECO:0007669"/>
    <property type="project" value="UniProtKB-ARBA"/>
</dbReference>
<evidence type="ECO:0000256" key="5">
    <source>
        <dbReference type="ARBA" id="ARBA00022741"/>
    </source>
</evidence>
<gene>
    <name evidence="15" type="ORF">CTEN210_14213</name>
</gene>
<dbReference type="PANTHER" id="PTHR11472">
    <property type="entry name" value="DNA REPAIR DEAD HELICASE RAD3/XP-D SUBFAMILY MEMBER"/>
    <property type="match status" value="1"/>
</dbReference>
<feature type="region of interest" description="Disordered" evidence="13">
    <location>
        <begin position="211"/>
        <end position="268"/>
    </location>
</feature>
<accession>A0AAD3HBI9</accession>
<dbReference type="PANTHER" id="PTHR11472:SF41">
    <property type="entry name" value="ATP-DEPENDENT DNA HELICASE DDX11-RELATED"/>
    <property type="match status" value="1"/>
</dbReference>
<feature type="compositionally biased region" description="Acidic residues" evidence="13">
    <location>
        <begin position="1"/>
        <end position="10"/>
    </location>
</feature>
<dbReference type="SMART" id="SM00491">
    <property type="entry name" value="HELICc2"/>
    <property type="match status" value="1"/>
</dbReference>
<dbReference type="PROSITE" id="PS00690">
    <property type="entry name" value="DEAH_ATP_HELICASE"/>
    <property type="match status" value="1"/>
</dbReference>
<dbReference type="InterPro" id="IPR013020">
    <property type="entry name" value="Rad3/Chl1-like"/>
</dbReference>
<sequence>MENRIEEEETTQQKIGNDELPAYPSSSTIPFPYGKPYPQQAALMDTLLQTLKLVDEIDDTRPNEKRKANIQMLESPTGTGKSLSLACASIAWLKYRQELDLQLMLQAGFTSEEEEQESEKKEDVHWLDAWQPQEEIDREKQIKMEKLDCYNRARSTRAALDKELERIRQSVDLDLNANLPNENCSRKDKLKYTRSARETVVTRVVRSRMHQKKNYQLNVSGKKRSRPSHQIQNDDFCVDEYDSDENRNSLGYTYDSDSDGDNDKLEHGSLSKKKECMDGKKKLYEKDLLDGGNLDGSGDIKKHEKATAVCPTIGNVTPSSGVRKIVYAARTHSQLSQFANEIRRTIWGDNIRVVTLGGRKLLCGNPDVTGSSDKRSEKMITEKCLDLQKVKVQSSSEGKSREKSKCACPLLDKDLVPVLAMHMLAKPSDIEDLAALGRKSRVCSYYASREALKAAEVVLVPYNTLLSKPAREAVGLSLKNSLVIVDEAHNIPEALRSISSSRVSLAIIEGASSQLMSYVAKYSDRLAGRNLFYLGQIKRFLTQVTRYLKNLHRKSKKGEDVASRVMVTATELLFTLKLDNLNLFNIITYLEKSRLSQKLHGFNDCRQKEKNSEHENFDDPNFISKHISSMSIIESFLKCLTSSEKEGRVVIDVKTDEVSSCCLKYLLLDPSTEFQNVMDEAHSIVLAGGTLRPFVHVATELFGSEKNLVAQAQGSDSMQDCKEGEEGQALVTASLTTFSCGHVVSADNVLMSCMSTGPNGIKMNFRHSSRFEDAICDELASSIIDVAKIVPNGMVVFLPSYSYESFLLTRWSRTGAIKEIELQKKIYREPKSAKDVEKTLQLYSKDATSSKKGAILFSVVGGKMSEGINFADEMARGVLIVGLPYPDITDPELKEKMSLLDRSSRENAGINGREYYQNLCMRAVNQSIGRAIRHANDYSAIMLIDERYSSDVSVWNGLPEWLRSKSKRTFESFLKNRSQLQDFYITKEDNG</sequence>
<keyword evidence="7" id="KW-0347">Helicase</keyword>
<evidence type="ECO:0000256" key="3">
    <source>
        <dbReference type="ARBA" id="ARBA00008435"/>
    </source>
</evidence>
<dbReference type="GO" id="GO:0046872">
    <property type="term" value="F:metal ion binding"/>
    <property type="evidence" value="ECO:0007669"/>
    <property type="project" value="UniProtKB-KW"/>
</dbReference>
<keyword evidence="9" id="KW-0408">Iron</keyword>
<dbReference type="EMBL" id="BLLK01000058">
    <property type="protein sequence ID" value="GFH57737.1"/>
    <property type="molecule type" value="Genomic_DNA"/>
</dbReference>
<keyword evidence="5" id="KW-0547">Nucleotide-binding</keyword>
<dbReference type="Gene3D" id="3.40.50.300">
    <property type="entry name" value="P-loop containing nucleotide triphosphate hydrolases"/>
    <property type="match status" value="3"/>
</dbReference>
<dbReference type="InterPro" id="IPR010614">
    <property type="entry name" value="RAD3-like_helicase_DEAD"/>
</dbReference>
<organism evidence="15 16">
    <name type="scientific">Chaetoceros tenuissimus</name>
    <dbReference type="NCBI Taxonomy" id="426638"/>
    <lineage>
        <taxon>Eukaryota</taxon>
        <taxon>Sar</taxon>
        <taxon>Stramenopiles</taxon>
        <taxon>Ochrophyta</taxon>
        <taxon>Bacillariophyta</taxon>
        <taxon>Coscinodiscophyceae</taxon>
        <taxon>Chaetocerotophycidae</taxon>
        <taxon>Chaetocerotales</taxon>
        <taxon>Chaetocerotaceae</taxon>
        <taxon>Chaetoceros</taxon>
    </lineage>
</organism>
<dbReference type="InterPro" id="IPR006554">
    <property type="entry name" value="Helicase-like_DEXD_c2"/>
</dbReference>
<feature type="region of interest" description="Disordered" evidence="13">
    <location>
        <begin position="1"/>
        <end position="33"/>
    </location>
</feature>
<evidence type="ECO:0000256" key="12">
    <source>
        <dbReference type="ARBA" id="ARBA00023242"/>
    </source>
</evidence>
<dbReference type="GO" id="GO:0005634">
    <property type="term" value="C:nucleus"/>
    <property type="evidence" value="ECO:0007669"/>
    <property type="project" value="UniProtKB-SubCell"/>
</dbReference>
<evidence type="ECO:0000256" key="6">
    <source>
        <dbReference type="ARBA" id="ARBA00022801"/>
    </source>
</evidence>
<dbReference type="Pfam" id="PF06733">
    <property type="entry name" value="DEAD_2"/>
    <property type="match status" value="1"/>
</dbReference>
<dbReference type="Proteomes" id="UP001054902">
    <property type="component" value="Unassembled WGS sequence"/>
</dbReference>
<evidence type="ECO:0000313" key="15">
    <source>
        <dbReference type="EMBL" id="GFH57737.1"/>
    </source>
</evidence>
<dbReference type="GO" id="GO:0051536">
    <property type="term" value="F:iron-sulfur cluster binding"/>
    <property type="evidence" value="ECO:0007669"/>
    <property type="project" value="UniProtKB-KW"/>
</dbReference>
<evidence type="ECO:0000256" key="7">
    <source>
        <dbReference type="ARBA" id="ARBA00022806"/>
    </source>
</evidence>
<comment type="cofactor">
    <cofactor evidence="1">
        <name>[4Fe-4S] cluster</name>
        <dbReference type="ChEBI" id="CHEBI:49883"/>
    </cofactor>
</comment>
<proteinExistence type="inferred from homology"/>
<dbReference type="GO" id="GO:0003678">
    <property type="term" value="F:DNA helicase activity"/>
    <property type="evidence" value="ECO:0007669"/>
    <property type="project" value="InterPro"/>
</dbReference>
<reference evidence="15 16" key="1">
    <citation type="journal article" date="2021" name="Sci. Rep.">
        <title>The genome of the diatom Chaetoceros tenuissimus carries an ancient integrated fragment of an extant virus.</title>
        <authorList>
            <person name="Hongo Y."/>
            <person name="Kimura K."/>
            <person name="Takaki Y."/>
            <person name="Yoshida Y."/>
            <person name="Baba S."/>
            <person name="Kobayashi G."/>
            <person name="Nagasaki K."/>
            <person name="Hano T."/>
            <person name="Tomaru Y."/>
        </authorList>
    </citation>
    <scope>NUCLEOTIDE SEQUENCE [LARGE SCALE GENOMIC DNA]</scope>
    <source>
        <strain evidence="15 16">NIES-3715</strain>
    </source>
</reference>
<evidence type="ECO:0000256" key="8">
    <source>
        <dbReference type="ARBA" id="ARBA00022840"/>
    </source>
</evidence>
<dbReference type="GO" id="GO:0016818">
    <property type="term" value="F:hydrolase activity, acting on acid anhydrides, in phosphorus-containing anhydrides"/>
    <property type="evidence" value="ECO:0007669"/>
    <property type="project" value="InterPro"/>
</dbReference>
<dbReference type="InterPro" id="IPR006555">
    <property type="entry name" value="ATP-dep_Helicase_C"/>
</dbReference>
<keyword evidence="8" id="KW-0067">ATP-binding</keyword>
<keyword evidence="10" id="KW-0411">Iron-sulfur</keyword>
<comment type="similarity">
    <text evidence="3">Belongs to the DEAD box helicase family. DEAH subfamily. DDX11/CHL1 sub-subfamily.</text>
</comment>
<keyword evidence="16" id="KW-1185">Reference proteome</keyword>
<evidence type="ECO:0000313" key="16">
    <source>
        <dbReference type="Proteomes" id="UP001054902"/>
    </source>
</evidence>
<dbReference type="GO" id="GO:0034085">
    <property type="term" value="P:establishment of sister chromatid cohesion"/>
    <property type="evidence" value="ECO:0007669"/>
    <property type="project" value="TreeGrafter"/>
</dbReference>
<dbReference type="PROSITE" id="PS51193">
    <property type="entry name" value="HELICASE_ATP_BIND_2"/>
    <property type="match status" value="1"/>
</dbReference>
<dbReference type="GO" id="GO:0006139">
    <property type="term" value="P:nucleobase-containing compound metabolic process"/>
    <property type="evidence" value="ECO:0007669"/>
    <property type="project" value="InterPro"/>
</dbReference>
<evidence type="ECO:0000256" key="13">
    <source>
        <dbReference type="SAM" id="MobiDB-lite"/>
    </source>
</evidence>
<dbReference type="InterPro" id="IPR027417">
    <property type="entry name" value="P-loop_NTPase"/>
</dbReference>
<evidence type="ECO:0000256" key="2">
    <source>
        <dbReference type="ARBA" id="ARBA00004123"/>
    </source>
</evidence>
<dbReference type="SUPFAM" id="SSF52540">
    <property type="entry name" value="P-loop containing nucleoside triphosphate hydrolases"/>
    <property type="match status" value="1"/>
</dbReference>
<evidence type="ECO:0000256" key="9">
    <source>
        <dbReference type="ARBA" id="ARBA00023004"/>
    </source>
</evidence>
<keyword evidence="12" id="KW-0539">Nucleus</keyword>
<dbReference type="InterPro" id="IPR014013">
    <property type="entry name" value="Helic_SF1/SF2_ATP-bd_DinG/Rad3"/>
</dbReference>
<dbReference type="Pfam" id="PF13307">
    <property type="entry name" value="Helicase_C_2"/>
    <property type="match status" value="1"/>
</dbReference>
<dbReference type="InterPro" id="IPR002464">
    <property type="entry name" value="DNA/RNA_helicase_DEAH_CS"/>
</dbReference>
<evidence type="ECO:0000256" key="10">
    <source>
        <dbReference type="ARBA" id="ARBA00023014"/>
    </source>
</evidence>
<evidence type="ECO:0000256" key="1">
    <source>
        <dbReference type="ARBA" id="ARBA00001966"/>
    </source>
</evidence>
<feature type="domain" description="Helicase ATP-binding" evidence="14">
    <location>
        <begin position="26"/>
        <end position="538"/>
    </location>
</feature>
<name>A0AAD3HBI9_9STRA</name>
<protein>
    <recommendedName>
        <fullName evidence="14">Helicase ATP-binding domain-containing protein</fullName>
    </recommendedName>
</protein>
<keyword evidence="4" id="KW-0479">Metal-binding</keyword>
<comment type="subcellular location">
    <subcellularLocation>
        <location evidence="2">Nucleus</location>
    </subcellularLocation>
</comment>
<dbReference type="CDD" id="cd18788">
    <property type="entry name" value="SF2_C_XPD"/>
    <property type="match status" value="1"/>
</dbReference>
<dbReference type="InterPro" id="IPR045028">
    <property type="entry name" value="DinG/Rad3-like"/>
</dbReference>
<comment type="caution">
    <text evidence="15">The sequence shown here is derived from an EMBL/GenBank/DDBJ whole genome shotgun (WGS) entry which is preliminary data.</text>
</comment>
<dbReference type="SMART" id="SM00488">
    <property type="entry name" value="DEXDc2"/>
    <property type="match status" value="1"/>
</dbReference>
<dbReference type="GO" id="GO:0003677">
    <property type="term" value="F:DNA binding"/>
    <property type="evidence" value="ECO:0007669"/>
    <property type="project" value="InterPro"/>
</dbReference>
<dbReference type="NCBIfam" id="TIGR00604">
    <property type="entry name" value="rad3"/>
    <property type="match status" value="1"/>
</dbReference>